<evidence type="ECO:0000256" key="2">
    <source>
        <dbReference type="ARBA" id="ARBA00022759"/>
    </source>
</evidence>
<comment type="subcellular location">
    <subcellularLocation>
        <location evidence="8">Nucleus</location>
    </subcellularLocation>
</comment>
<dbReference type="Gene3D" id="3.40.1440.10">
    <property type="entry name" value="GIY-YIG endonuclease"/>
    <property type="match status" value="1"/>
</dbReference>
<protein>
    <submittedName>
        <fullName evidence="11">GIY-YIG catalytic domain containing protein</fullName>
    </submittedName>
</protein>
<dbReference type="InterPro" id="IPR027520">
    <property type="entry name" value="Slx1"/>
</dbReference>
<keyword evidence="1 8" id="KW-0540">Nuclease</keyword>
<comment type="caution">
    <text evidence="11">The sequence shown here is derived from an EMBL/GenBank/DDBJ whole genome shotgun (WGS) entry which is preliminary data.</text>
</comment>
<evidence type="ECO:0000256" key="1">
    <source>
        <dbReference type="ARBA" id="ARBA00022722"/>
    </source>
</evidence>
<gene>
    <name evidence="11" type="ORF">AAL_03405</name>
</gene>
<evidence type="ECO:0000256" key="9">
    <source>
        <dbReference type="SAM" id="MobiDB-lite"/>
    </source>
</evidence>
<feature type="region of interest" description="Disordered" evidence="9">
    <location>
        <begin position="35"/>
        <end position="55"/>
    </location>
</feature>
<sequence>MSGKTHVCRPIPALYTVYVLRSTVRHASLYIGSTPNPPRRLKQHNGECKGGAARTSRDRLRPWEMVTLVSGFPSMVAALKFEWALTNPHLSLHIPEGSRLTISSQTKRNGMPKRPRHSMKSIISNIHLLAGVPSFSRWPLNVHFMAEQAFSAWQSRVKATQEIPTPNIRVSTDFPDLRKDQPGDSAPASGVHALPLDYTPMIDYVAKSHDIVAFEQEGRCVHCSQQLESGQELHAICPESGCKATGHLDCWSKYALLTDHSGHIVPLQCSCPSCGSEIRWGDMVKELSLRIRGVVEVEKILKNAARLTKKNEEQTATGSC</sequence>
<evidence type="ECO:0000259" key="10">
    <source>
        <dbReference type="PROSITE" id="PS50164"/>
    </source>
</evidence>
<dbReference type="Pfam" id="PF21202">
    <property type="entry name" value="SLX1_C"/>
    <property type="match status" value="1"/>
</dbReference>
<dbReference type="PANTHER" id="PTHR20208:SF10">
    <property type="entry name" value="STRUCTURE-SPECIFIC ENDONUCLEASE SUBUNIT SLX1"/>
    <property type="match status" value="1"/>
</dbReference>
<organism evidence="11 12">
    <name type="scientific">Moelleriella libera RCEF 2490</name>
    <dbReference type="NCBI Taxonomy" id="1081109"/>
    <lineage>
        <taxon>Eukaryota</taxon>
        <taxon>Fungi</taxon>
        <taxon>Dikarya</taxon>
        <taxon>Ascomycota</taxon>
        <taxon>Pezizomycotina</taxon>
        <taxon>Sordariomycetes</taxon>
        <taxon>Hypocreomycetidae</taxon>
        <taxon>Hypocreales</taxon>
        <taxon>Clavicipitaceae</taxon>
        <taxon>Moelleriella</taxon>
    </lineage>
</organism>
<dbReference type="GO" id="GO:0017108">
    <property type="term" value="F:5'-flap endonuclease activity"/>
    <property type="evidence" value="ECO:0007669"/>
    <property type="project" value="InterPro"/>
</dbReference>
<dbReference type="EMBL" id="AZGY01000006">
    <property type="protein sequence ID" value="KZZ97441.1"/>
    <property type="molecule type" value="Genomic_DNA"/>
</dbReference>
<name>A0A168D7B9_9HYPO</name>
<feature type="domain" description="GIY-YIG" evidence="10">
    <location>
        <begin position="13"/>
        <end position="95"/>
    </location>
</feature>
<keyword evidence="3 8" id="KW-0227">DNA damage</keyword>
<dbReference type="Gene3D" id="3.30.40.10">
    <property type="entry name" value="Zinc/RING finger domain, C3HC4 (zinc finger)"/>
    <property type="match status" value="1"/>
</dbReference>
<dbReference type="InterPro" id="IPR048749">
    <property type="entry name" value="SLX1_C"/>
</dbReference>
<evidence type="ECO:0000256" key="3">
    <source>
        <dbReference type="ARBA" id="ARBA00022763"/>
    </source>
</evidence>
<dbReference type="Proteomes" id="UP000078544">
    <property type="component" value="Unassembled WGS sequence"/>
</dbReference>
<keyword evidence="7 8" id="KW-0539">Nucleus</keyword>
<dbReference type="Pfam" id="PF01541">
    <property type="entry name" value="GIY-YIG"/>
    <property type="match status" value="1"/>
</dbReference>
<dbReference type="CDD" id="cd10455">
    <property type="entry name" value="GIY-YIG_SLX1"/>
    <property type="match status" value="1"/>
</dbReference>
<evidence type="ECO:0000256" key="4">
    <source>
        <dbReference type="ARBA" id="ARBA00022801"/>
    </source>
</evidence>
<comment type="function">
    <text evidence="8">Catalytic subunit of the SLX1-SLX4 structure-specific endonuclease that resolves DNA secondary structures generated during DNA repair and recombination. Has endonuclease activity towards branched DNA substrates, introducing single-strand cuts in duplex DNA close to junctions with ss-DNA.</text>
</comment>
<keyword evidence="5 8" id="KW-0233">DNA recombination</keyword>
<keyword evidence="4 8" id="KW-0378">Hydrolase</keyword>
<evidence type="ECO:0000256" key="5">
    <source>
        <dbReference type="ARBA" id="ARBA00023172"/>
    </source>
</evidence>
<comment type="similarity">
    <text evidence="8">Belongs to the SLX1 family.</text>
</comment>
<keyword evidence="2 8" id="KW-0255">Endonuclease</keyword>
<dbReference type="AlphaFoldDB" id="A0A168D7B9"/>
<dbReference type="PANTHER" id="PTHR20208">
    <property type="entry name" value="STRUCTURE-SPECIFIC ENDONUCLEASE SUBUNIT SLX1"/>
    <property type="match status" value="1"/>
</dbReference>
<dbReference type="InterPro" id="IPR000305">
    <property type="entry name" value="GIY-YIG_endonuc"/>
</dbReference>
<keyword evidence="6 8" id="KW-0234">DNA repair</keyword>
<proteinExistence type="inferred from homology"/>
<evidence type="ECO:0000256" key="7">
    <source>
        <dbReference type="ARBA" id="ARBA00023242"/>
    </source>
</evidence>
<dbReference type="InterPro" id="IPR050381">
    <property type="entry name" value="SLX1_endonuclease"/>
</dbReference>
<feature type="region of interest" description="Disordered" evidence="9">
    <location>
        <begin position="168"/>
        <end position="191"/>
    </location>
</feature>
<dbReference type="GO" id="GO:0000724">
    <property type="term" value="P:double-strand break repair via homologous recombination"/>
    <property type="evidence" value="ECO:0007669"/>
    <property type="project" value="TreeGrafter"/>
</dbReference>
<dbReference type="STRING" id="1081109.A0A168D7B9"/>
<dbReference type="PROSITE" id="PS50164">
    <property type="entry name" value="GIY_YIG"/>
    <property type="match status" value="1"/>
</dbReference>
<dbReference type="GO" id="GO:0033557">
    <property type="term" value="C:Slx1-Slx4 complex"/>
    <property type="evidence" value="ECO:0007669"/>
    <property type="project" value="UniProtKB-UniRule"/>
</dbReference>
<comment type="caution">
    <text evidence="8">Lacks conserved residue(s) required for the propagation of feature annotation.</text>
</comment>
<dbReference type="InterPro" id="IPR013083">
    <property type="entry name" value="Znf_RING/FYVE/PHD"/>
</dbReference>
<comment type="subunit">
    <text evidence="8">Forms a heterodimer with SLX4.</text>
</comment>
<accession>A0A168D7B9</accession>
<evidence type="ECO:0000313" key="11">
    <source>
        <dbReference type="EMBL" id="KZZ97441.1"/>
    </source>
</evidence>
<dbReference type="HAMAP" id="MF_03100">
    <property type="entry name" value="Endonuc_su_Slx1"/>
    <property type="match status" value="1"/>
</dbReference>
<dbReference type="InterPro" id="IPR035901">
    <property type="entry name" value="GIY-YIG_endonuc_sf"/>
</dbReference>
<reference evidence="11 12" key="1">
    <citation type="journal article" date="2016" name="Genome Biol. Evol.">
        <title>Divergent and convergent evolution of fungal pathogenicity.</title>
        <authorList>
            <person name="Shang Y."/>
            <person name="Xiao G."/>
            <person name="Zheng P."/>
            <person name="Cen K."/>
            <person name="Zhan S."/>
            <person name="Wang C."/>
        </authorList>
    </citation>
    <scope>NUCLEOTIDE SEQUENCE [LARGE SCALE GENOMIC DNA]</scope>
    <source>
        <strain evidence="11 12">RCEF 2490</strain>
    </source>
</reference>
<comment type="cofactor">
    <cofactor evidence="8">
        <name>a divalent metal cation</name>
        <dbReference type="ChEBI" id="CHEBI:60240"/>
    </cofactor>
</comment>
<evidence type="ECO:0000313" key="12">
    <source>
        <dbReference type="Proteomes" id="UP000078544"/>
    </source>
</evidence>
<keyword evidence="12" id="KW-1185">Reference proteome</keyword>
<dbReference type="OrthoDB" id="24645at2759"/>
<evidence type="ECO:0000256" key="8">
    <source>
        <dbReference type="HAMAP-Rule" id="MF_03100"/>
    </source>
</evidence>
<dbReference type="GO" id="GO:0008821">
    <property type="term" value="F:crossover junction DNA endonuclease activity"/>
    <property type="evidence" value="ECO:0007669"/>
    <property type="project" value="TreeGrafter"/>
</dbReference>
<evidence type="ECO:0000256" key="6">
    <source>
        <dbReference type="ARBA" id="ARBA00023204"/>
    </source>
</evidence>